<name>A0A3P1WYY7_9ACTN</name>
<dbReference type="EMBL" id="RQYT01000003">
    <property type="protein sequence ID" value="RRD50887.1"/>
    <property type="molecule type" value="Genomic_DNA"/>
</dbReference>
<protein>
    <recommendedName>
        <fullName evidence="3">WXG100 family type VII secretion target</fullName>
    </recommendedName>
</protein>
<organism evidence="1 2">
    <name type="scientific">Arachnia propionica</name>
    <dbReference type="NCBI Taxonomy" id="1750"/>
    <lineage>
        <taxon>Bacteria</taxon>
        <taxon>Bacillati</taxon>
        <taxon>Actinomycetota</taxon>
        <taxon>Actinomycetes</taxon>
        <taxon>Propionibacteriales</taxon>
        <taxon>Propionibacteriaceae</taxon>
        <taxon>Arachnia</taxon>
    </lineage>
</organism>
<evidence type="ECO:0000313" key="2">
    <source>
        <dbReference type="Proteomes" id="UP000280935"/>
    </source>
</evidence>
<dbReference type="OrthoDB" id="4965508at2"/>
<dbReference type="Proteomes" id="UP000280935">
    <property type="component" value="Unassembled WGS sequence"/>
</dbReference>
<evidence type="ECO:0008006" key="3">
    <source>
        <dbReference type="Google" id="ProtNLM"/>
    </source>
</evidence>
<evidence type="ECO:0000313" key="1">
    <source>
        <dbReference type="EMBL" id="RRD50887.1"/>
    </source>
</evidence>
<comment type="caution">
    <text evidence="1">The sequence shown here is derived from an EMBL/GenBank/DDBJ whole genome shotgun (WGS) entry which is preliminary data.</text>
</comment>
<proteinExistence type="predicted"/>
<reference evidence="1 2" key="1">
    <citation type="submission" date="2018-11" db="EMBL/GenBank/DDBJ databases">
        <title>Genomes From Bacteria Associated with the Canine Oral Cavity: a Test Case for Automated Genome-Based Taxonomic Assignment.</title>
        <authorList>
            <person name="Coil D.A."/>
            <person name="Jospin G."/>
            <person name="Darling A.E."/>
            <person name="Wallis C."/>
            <person name="Davis I.J."/>
            <person name="Harris S."/>
            <person name="Eisen J.A."/>
            <person name="Holcombe L.J."/>
            <person name="O'Flynn C."/>
        </authorList>
    </citation>
    <scope>NUCLEOTIDE SEQUENCE [LARGE SCALE GENOMIC DNA]</scope>
    <source>
        <strain evidence="1 2">OH2822_COT-296</strain>
    </source>
</reference>
<accession>A0A3P1WYY7</accession>
<gene>
    <name evidence="1" type="ORF">EII35_02225</name>
</gene>
<dbReference type="Gene3D" id="1.10.287.1060">
    <property type="entry name" value="ESAT-6-like"/>
    <property type="match status" value="1"/>
</dbReference>
<dbReference type="AlphaFoldDB" id="A0A3P1WYY7"/>
<sequence>MSNQMDRNDYSVAASQAAQANFESIAAQLEAALDRRDLDVRNAMAQYYADGVSEKYQELERQWNQAGAQVRQIISLLRNSLSQNDDIAVRAGAQAAAAIPG</sequence>
<dbReference type="RefSeq" id="WP_125226835.1">
    <property type="nucleotide sequence ID" value="NZ_RQYT01000003.1"/>
</dbReference>